<feature type="transmembrane region" description="Helical" evidence="8">
    <location>
        <begin position="360"/>
        <end position="381"/>
    </location>
</feature>
<evidence type="ECO:0000256" key="3">
    <source>
        <dbReference type="ARBA" id="ARBA00022475"/>
    </source>
</evidence>
<dbReference type="InterPro" id="IPR036259">
    <property type="entry name" value="MFS_trans_sf"/>
</dbReference>
<feature type="transmembrane region" description="Helical" evidence="8">
    <location>
        <begin position="507"/>
        <end position="524"/>
    </location>
</feature>
<feature type="transmembrane region" description="Helical" evidence="8">
    <location>
        <begin position="163"/>
        <end position="188"/>
    </location>
</feature>
<dbReference type="SUPFAM" id="SSF100895">
    <property type="entry name" value="Kazal-type serine protease inhibitors"/>
    <property type="match status" value="1"/>
</dbReference>
<dbReference type="GO" id="GO:0043252">
    <property type="term" value="P:sodium-independent organic anion transport"/>
    <property type="evidence" value="ECO:0007669"/>
    <property type="project" value="TreeGrafter"/>
</dbReference>
<protein>
    <recommendedName>
        <fullName evidence="8">Solute carrier organic anion transporter family member</fullName>
    </recommendedName>
</protein>
<evidence type="ECO:0000256" key="1">
    <source>
        <dbReference type="ARBA" id="ARBA00004651"/>
    </source>
</evidence>
<keyword evidence="8" id="KW-0813">Transport</keyword>
<dbReference type="GO" id="GO:0015347">
    <property type="term" value="F:sodium-independent organic anion transmembrane transporter activity"/>
    <property type="evidence" value="ECO:0007669"/>
    <property type="project" value="TreeGrafter"/>
</dbReference>
<dbReference type="PANTHER" id="PTHR11388:SF14">
    <property type="entry name" value="SOLUTE CARRIER ORGANIC ANION TRANSPORTER FAMILY MEMBER 2A1"/>
    <property type="match status" value="1"/>
</dbReference>
<feature type="transmembrane region" description="Helical" evidence="8">
    <location>
        <begin position="544"/>
        <end position="569"/>
    </location>
</feature>
<feature type="domain" description="Major facilitator superfamily (MFS) profile" evidence="9">
    <location>
        <begin position="28"/>
        <end position="621"/>
    </location>
</feature>
<feature type="transmembrane region" description="Helical" evidence="8">
    <location>
        <begin position="598"/>
        <end position="618"/>
    </location>
</feature>
<sequence>MGVHPEAGKPPADVPKKSGTCSRSIFCNIKVFVLCHGLLQLSQLLYSANFKSSLTTIEKRFGLSSLSSGFISSLHEIGNVVLIIFVSYFGSRVHRPRVIGVGGLLLALGAFLVTLPHFLSDPYQYTTLSTGNKSQVQAELCYAENKFVCPNTTQDPQREATSIWAMMVIAQLLAGIGTVPIQPFGISYVDDFAEANNSPLYVAILFAIAVFGPAFGYLLGSVVLRLFVDIGRVDMAAVALTPRDQRWIGAWWLGLLISSGCLVLTSIPYFFFPRYMLKGEVPNVEAGMLRKMEKGVAEETSLLEFIKRFPKIFLRLLLNPLFILLVLAQCSFSSVIAGLATFLNKFLEKQYGASPSYANFLIGAVNLPAAALGMLLGGIIMKRFAFSLRAIPRFSVVVLVFSILICLPLFFMGCSTGRIDGIHPHSTLSSPQQVKTPSGCHCSEHIFHPVCGENNVEYISPCFAGCVSSTANSSTPRQIYKNCSLISAGNGLSSAKTGSCPLSCSHMLLPAIFLISFAALVACLSHNPLYMMVLRVVNQDEKSFAIGVQFLLMRLLAWLPAPAMFGALIDSSCIYWQKQCSQRRFCAYYNNDFLRNRYLGLQVGYKVVGTILLALISWKVKRSKEYNVQEKAAGLV</sequence>
<evidence type="ECO:0000256" key="8">
    <source>
        <dbReference type="RuleBase" id="RU362056"/>
    </source>
</evidence>
<keyword evidence="6 8" id="KW-0472">Membrane</keyword>
<feature type="transmembrane region" description="Helical" evidence="8">
    <location>
        <begin position="200"/>
        <end position="228"/>
    </location>
</feature>
<dbReference type="SUPFAM" id="SSF103473">
    <property type="entry name" value="MFS general substrate transporter"/>
    <property type="match status" value="1"/>
</dbReference>
<keyword evidence="4 8" id="KW-0812">Transmembrane</keyword>
<feature type="transmembrane region" description="Helical" evidence="8">
    <location>
        <begin position="316"/>
        <end position="340"/>
    </location>
</feature>
<dbReference type="GO" id="GO:0016323">
    <property type="term" value="C:basolateral plasma membrane"/>
    <property type="evidence" value="ECO:0007669"/>
    <property type="project" value="TreeGrafter"/>
</dbReference>
<dbReference type="PROSITE" id="PS51465">
    <property type="entry name" value="KAZAL_2"/>
    <property type="match status" value="1"/>
</dbReference>
<evidence type="ECO:0000256" key="7">
    <source>
        <dbReference type="ARBA" id="ARBA00023157"/>
    </source>
</evidence>
<evidence type="ECO:0000256" key="2">
    <source>
        <dbReference type="ARBA" id="ARBA00009657"/>
    </source>
</evidence>
<feature type="domain" description="Kazal-like" evidence="10">
    <location>
        <begin position="434"/>
        <end position="485"/>
    </location>
</feature>
<feature type="non-terminal residue" evidence="11">
    <location>
        <position position="1"/>
    </location>
</feature>
<comment type="similarity">
    <text evidence="2 8">Belongs to the organo anion transporter (TC 2.A.60) family.</text>
</comment>
<dbReference type="Pfam" id="PF03137">
    <property type="entry name" value="OATP"/>
    <property type="match status" value="1"/>
</dbReference>
<feature type="transmembrane region" description="Helical" evidence="8">
    <location>
        <begin position="66"/>
        <end position="86"/>
    </location>
</feature>
<dbReference type="PANTHER" id="PTHR11388">
    <property type="entry name" value="ORGANIC ANION TRANSPORTER"/>
    <property type="match status" value="1"/>
</dbReference>
<evidence type="ECO:0000256" key="5">
    <source>
        <dbReference type="ARBA" id="ARBA00022989"/>
    </source>
</evidence>
<dbReference type="InterPro" id="IPR002350">
    <property type="entry name" value="Kazal_dom"/>
</dbReference>
<dbReference type="NCBIfam" id="TIGR00805">
    <property type="entry name" value="oat"/>
    <property type="match status" value="1"/>
</dbReference>
<proteinExistence type="inferred from homology"/>
<accession>A0A7L0DJL5</accession>
<dbReference type="Gene3D" id="1.20.1250.20">
    <property type="entry name" value="MFS general substrate transporter like domains"/>
    <property type="match status" value="1"/>
</dbReference>
<evidence type="ECO:0000313" key="12">
    <source>
        <dbReference type="Proteomes" id="UP000545435"/>
    </source>
</evidence>
<dbReference type="GO" id="GO:0015132">
    <property type="term" value="F:prostaglandin transmembrane transporter activity"/>
    <property type="evidence" value="ECO:0007669"/>
    <property type="project" value="TreeGrafter"/>
</dbReference>
<dbReference type="Proteomes" id="UP000545435">
    <property type="component" value="Unassembled WGS sequence"/>
</dbReference>
<comment type="caution">
    <text evidence="11">The sequence shown here is derived from an EMBL/GenBank/DDBJ whole genome shotgun (WGS) entry which is preliminary data.</text>
</comment>
<dbReference type="AlphaFoldDB" id="A0A7L0DJL5"/>
<dbReference type="Pfam" id="PF07648">
    <property type="entry name" value="Kazal_2"/>
    <property type="match status" value="1"/>
</dbReference>
<dbReference type="InterPro" id="IPR020846">
    <property type="entry name" value="MFS_dom"/>
</dbReference>
<dbReference type="InterPro" id="IPR004156">
    <property type="entry name" value="OATP"/>
</dbReference>
<name>A0A7L0DJL5_9CHAR</name>
<organism evidence="11 12">
    <name type="scientific">Rostratula benghalensis</name>
    <name type="common">greater painted-snipe</name>
    <dbReference type="NCBI Taxonomy" id="118793"/>
    <lineage>
        <taxon>Eukaryota</taxon>
        <taxon>Metazoa</taxon>
        <taxon>Chordata</taxon>
        <taxon>Craniata</taxon>
        <taxon>Vertebrata</taxon>
        <taxon>Euteleostomi</taxon>
        <taxon>Archelosauria</taxon>
        <taxon>Archosauria</taxon>
        <taxon>Dinosauria</taxon>
        <taxon>Saurischia</taxon>
        <taxon>Theropoda</taxon>
        <taxon>Coelurosauria</taxon>
        <taxon>Aves</taxon>
        <taxon>Neognathae</taxon>
        <taxon>Neoaves</taxon>
        <taxon>Charadriiformes</taxon>
        <taxon>Rostratulidae</taxon>
        <taxon>Rostratula</taxon>
    </lineage>
</organism>
<keyword evidence="8" id="KW-0406">Ion transport</keyword>
<feature type="transmembrane region" description="Helical" evidence="8">
    <location>
        <begin position="98"/>
        <end position="119"/>
    </location>
</feature>
<reference evidence="11 12" key="1">
    <citation type="submission" date="2019-09" db="EMBL/GenBank/DDBJ databases">
        <title>Bird 10,000 Genomes (B10K) Project - Family phase.</title>
        <authorList>
            <person name="Zhang G."/>
        </authorList>
    </citation>
    <scope>NUCLEOTIDE SEQUENCE [LARGE SCALE GENOMIC DNA]</scope>
    <source>
        <strain evidence="11">B10K-DU-006-20</strain>
        <tissue evidence="11">Mixed tissue sample</tissue>
    </source>
</reference>
<evidence type="ECO:0000256" key="6">
    <source>
        <dbReference type="ARBA" id="ARBA00023136"/>
    </source>
</evidence>
<evidence type="ECO:0000256" key="4">
    <source>
        <dbReference type="ARBA" id="ARBA00022692"/>
    </source>
</evidence>
<feature type="transmembrane region" description="Helical" evidence="8">
    <location>
        <begin position="393"/>
        <end position="413"/>
    </location>
</feature>
<keyword evidence="3" id="KW-1003">Cell membrane</keyword>
<evidence type="ECO:0000313" key="11">
    <source>
        <dbReference type="EMBL" id="NXJ70799.1"/>
    </source>
</evidence>
<evidence type="ECO:0000259" key="9">
    <source>
        <dbReference type="PROSITE" id="PS50850"/>
    </source>
</evidence>
<comment type="subcellular location">
    <subcellularLocation>
        <location evidence="1 8">Cell membrane</location>
        <topology evidence="1 8">Multi-pass membrane protein</topology>
    </subcellularLocation>
</comment>
<feature type="non-terminal residue" evidence="11">
    <location>
        <position position="636"/>
    </location>
</feature>
<keyword evidence="5 8" id="KW-1133">Transmembrane helix</keyword>
<feature type="transmembrane region" description="Helical" evidence="8">
    <location>
        <begin position="248"/>
        <end position="272"/>
    </location>
</feature>
<dbReference type="GO" id="GO:0006811">
    <property type="term" value="P:monoatomic ion transport"/>
    <property type="evidence" value="ECO:0007669"/>
    <property type="project" value="UniProtKB-KW"/>
</dbReference>
<comment type="caution">
    <text evidence="8">Lacks conserved residue(s) required for the propagation of feature annotation.</text>
</comment>
<keyword evidence="12" id="KW-1185">Reference proteome</keyword>
<dbReference type="EMBL" id="VXAI01000490">
    <property type="protein sequence ID" value="NXJ70799.1"/>
    <property type="molecule type" value="Genomic_DNA"/>
</dbReference>
<keyword evidence="7" id="KW-1015">Disulfide bond</keyword>
<evidence type="ECO:0000259" key="10">
    <source>
        <dbReference type="PROSITE" id="PS51465"/>
    </source>
</evidence>
<dbReference type="InterPro" id="IPR036058">
    <property type="entry name" value="Kazal_dom_sf"/>
</dbReference>
<gene>
    <name evidence="11" type="primary">Slco2a1</name>
    <name evidence="11" type="ORF">ROSBEN_R08495</name>
</gene>
<dbReference type="PROSITE" id="PS50850">
    <property type="entry name" value="MFS"/>
    <property type="match status" value="1"/>
</dbReference>